<proteinExistence type="inferred from homology"/>
<sequence>MVKPNQRKMNRKLKWIIITLVSIIGLALAGYAMIIYFGSQIVDEDALILAQTTTIETADGEVIAELYQENRDYIPLDEIPKHVQDAYIAIEDRRFYEHAGIDIKSVTRAVYKDIIAMSKVEGASTITQQLVKNLFLYNDKTWTRKAKEAAAAIYLERKLSKEEILELYLNEIYFGHGIYGIEKAANFYFSKHASELSIGEGALLAGMAKAPNGYSPINHPEKALERRNIVLAAMEHAGMISIETKQAEQGKTLGLQLEEAANTPWIDSYLDLVIKEAQEKSQLPIEQLRRGGYRIIVGMEDDVQQTAYEMFTKDDYFPGNTSGAEGAFVMMDQDTGKIIAAIGGRDYTFGDLNRVTVNRQPGSTFKPLAVYGPALMQEGTFTPYSLLPDEKAVNGNYPVANVDDTYQKVVSMYDSLVTSKNVPAVWLLDRIGIPYAKSYLEKLDMHIEDEDLAIALGGLYEGVTPLNLVEAYRTFAKEGNFIKAYTIEEIYDYNDTRIYKHKSEEKEVFTPQVAWDMTEMLRKAVESMPEAAGTYSKALAGKTGTTQHPLVENEVKDAWFVGYTPEYVMAAWTGYDESDADHYLTGGSIYPTRFIQDILTEIDKLHPLAEKFEKPDTVEALAEPVRIAPVTNVQANYVWGGISLVQGKISWDPLDDERAIYRIYEERDGIDKRIAEVEGESEYMIEHALFKHKKYYVVTYDPFTKLESERSETVILN</sequence>
<evidence type="ECO:0000256" key="1">
    <source>
        <dbReference type="ARBA" id="ARBA00007090"/>
    </source>
</evidence>
<protein>
    <submittedName>
        <fullName evidence="21">Penicillin-binding protein 1F</fullName>
    </submittedName>
</protein>
<dbReference type="Proteomes" id="UP000624041">
    <property type="component" value="Unassembled WGS sequence"/>
</dbReference>
<dbReference type="InterPro" id="IPR050396">
    <property type="entry name" value="Glycosyltr_51/Transpeptidase"/>
</dbReference>
<dbReference type="GO" id="GO:0071555">
    <property type="term" value="P:cell wall organization"/>
    <property type="evidence" value="ECO:0007669"/>
    <property type="project" value="UniProtKB-KW"/>
</dbReference>
<keyword evidence="9" id="KW-0378">Hydrolase</keyword>
<evidence type="ECO:0000313" key="22">
    <source>
        <dbReference type="Proteomes" id="UP000624041"/>
    </source>
</evidence>
<dbReference type="GO" id="GO:0008955">
    <property type="term" value="F:peptidoglycan glycosyltransferase activity"/>
    <property type="evidence" value="ECO:0007669"/>
    <property type="project" value="UniProtKB-EC"/>
</dbReference>
<keyword evidence="6" id="KW-0328">Glycosyltransferase</keyword>
<evidence type="ECO:0000259" key="19">
    <source>
        <dbReference type="Pfam" id="PF00905"/>
    </source>
</evidence>
<keyword evidence="3" id="KW-1003">Cell membrane</keyword>
<dbReference type="SUPFAM" id="SSF53955">
    <property type="entry name" value="Lysozyme-like"/>
    <property type="match status" value="1"/>
</dbReference>
<evidence type="ECO:0000256" key="12">
    <source>
        <dbReference type="ARBA" id="ARBA00022989"/>
    </source>
</evidence>
<dbReference type="GO" id="GO:0030288">
    <property type="term" value="C:outer membrane-bounded periplasmic space"/>
    <property type="evidence" value="ECO:0007669"/>
    <property type="project" value="TreeGrafter"/>
</dbReference>
<dbReference type="FunFam" id="1.10.3810.10:FF:000001">
    <property type="entry name" value="Penicillin-binding protein 1A"/>
    <property type="match status" value="1"/>
</dbReference>
<comment type="similarity">
    <text evidence="2">In the N-terminal section; belongs to the glycosyltransferase 51 family.</text>
</comment>
<evidence type="ECO:0000313" key="21">
    <source>
        <dbReference type="EMBL" id="GGN60567.1"/>
    </source>
</evidence>
<organism evidence="21 22">
    <name type="scientific">Oceanobacillus indicireducens</name>
    <dbReference type="NCBI Taxonomy" id="1004261"/>
    <lineage>
        <taxon>Bacteria</taxon>
        <taxon>Bacillati</taxon>
        <taxon>Bacillota</taxon>
        <taxon>Bacilli</taxon>
        <taxon>Bacillales</taxon>
        <taxon>Bacillaceae</taxon>
        <taxon>Oceanobacillus</taxon>
    </lineage>
</organism>
<dbReference type="Pfam" id="PF00912">
    <property type="entry name" value="Transgly"/>
    <property type="match status" value="1"/>
</dbReference>
<dbReference type="AlphaFoldDB" id="A0A917XZN1"/>
<dbReference type="GO" id="GO:0008658">
    <property type="term" value="F:penicillin binding"/>
    <property type="evidence" value="ECO:0007669"/>
    <property type="project" value="InterPro"/>
</dbReference>
<gene>
    <name evidence="21" type="primary">pbpF</name>
    <name evidence="21" type="ORF">GCM10007971_24660</name>
</gene>
<evidence type="ECO:0000256" key="14">
    <source>
        <dbReference type="ARBA" id="ARBA00023268"/>
    </source>
</evidence>
<dbReference type="GO" id="GO:0009252">
    <property type="term" value="P:peptidoglycan biosynthetic process"/>
    <property type="evidence" value="ECO:0007669"/>
    <property type="project" value="UniProtKB-KW"/>
</dbReference>
<accession>A0A917XZN1</accession>
<dbReference type="GO" id="GO:0009002">
    <property type="term" value="F:serine-type D-Ala-D-Ala carboxypeptidase activity"/>
    <property type="evidence" value="ECO:0007669"/>
    <property type="project" value="UniProtKB-EC"/>
</dbReference>
<keyword evidence="13 18" id="KW-0472">Membrane</keyword>
<evidence type="ECO:0000256" key="18">
    <source>
        <dbReference type="SAM" id="Phobius"/>
    </source>
</evidence>
<keyword evidence="12 18" id="KW-1133">Transmembrane helix</keyword>
<evidence type="ECO:0000256" key="2">
    <source>
        <dbReference type="ARBA" id="ARBA00007739"/>
    </source>
</evidence>
<dbReference type="PANTHER" id="PTHR32282">
    <property type="entry name" value="BINDING PROTEIN TRANSPEPTIDASE, PUTATIVE-RELATED"/>
    <property type="match status" value="1"/>
</dbReference>
<dbReference type="Gene3D" id="3.40.710.10">
    <property type="entry name" value="DD-peptidase/beta-lactamase superfamily"/>
    <property type="match status" value="1"/>
</dbReference>
<evidence type="ECO:0000256" key="5">
    <source>
        <dbReference type="ARBA" id="ARBA00022670"/>
    </source>
</evidence>
<keyword evidence="11" id="KW-0573">Peptidoglycan synthesis</keyword>
<evidence type="ECO:0000256" key="16">
    <source>
        <dbReference type="ARBA" id="ARBA00034000"/>
    </source>
</evidence>
<dbReference type="InterPro" id="IPR036950">
    <property type="entry name" value="PBP_transglycosylase"/>
</dbReference>
<dbReference type="InterPro" id="IPR012338">
    <property type="entry name" value="Beta-lactam/transpept-like"/>
</dbReference>
<dbReference type="InterPro" id="IPR001460">
    <property type="entry name" value="PCN-bd_Tpept"/>
</dbReference>
<dbReference type="RefSeq" id="WP_188857796.1">
    <property type="nucleotide sequence ID" value="NZ_BMOS01000017.1"/>
</dbReference>
<name>A0A917XZN1_9BACI</name>
<keyword evidence="14" id="KW-0511">Multifunctional enzyme</keyword>
<dbReference type="Gene3D" id="1.10.3810.10">
    <property type="entry name" value="Biosynthetic peptidoglycan transglycosylase-like"/>
    <property type="match status" value="1"/>
</dbReference>
<keyword evidence="5" id="KW-0645">Protease</keyword>
<comment type="similarity">
    <text evidence="1">In the C-terminal section; belongs to the transpeptidase family.</text>
</comment>
<feature type="domain" description="Penicillin-binding protein transpeptidase" evidence="19">
    <location>
        <begin position="326"/>
        <end position="567"/>
    </location>
</feature>
<evidence type="ECO:0000259" key="20">
    <source>
        <dbReference type="Pfam" id="PF00912"/>
    </source>
</evidence>
<reference evidence="21" key="1">
    <citation type="journal article" date="2014" name="Int. J. Syst. Evol. Microbiol.">
        <title>Complete genome sequence of Corynebacterium casei LMG S-19264T (=DSM 44701T), isolated from a smear-ripened cheese.</title>
        <authorList>
            <consortium name="US DOE Joint Genome Institute (JGI-PGF)"/>
            <person name="Walter F."/>
            <person name="Albersmeier A."/>
            <person name="Kalinowski J."/>
            <person name="Ruckert C."/>
        </authorList>
    </citation>
    <scope>NUCLEOTIDE SEQUENCE</scope>
    <source>
        <strain evidence="21">JCM 17251</strain>
    </source>
</reference>
<keyword evidence="22" id="KW-1185">Reference proteome</keyword>
<comment type="caution">
    <text evidence="21">The sequence shown here is derived from an EMBL/GenBank/DDBJ whole genome shotgun (WGS) entry which is preliminary data.</text>
</comment>
<dbReference type="SUPFAM" id="SSF56601">
    <property type="entry name" value="beta-lactamase/transpeptidase-like"/>
    <property type="match status" value="1"/>
</dbReference>
<comment type="catalytic activity">
    <reaction evidence="16">
        <text>Preferential cleavage: (Ac)2-L-Lys-D-Ala-|-D-Ala. Also transpeptidation of peptidyl-alanyl moieties that are N-acyl substituents of D-alanine.</text>
        <dbReference type="EC" id="3.4.16.4"/>
    </reaction>
</comment>
<feature type="transmembrane region" description="Helical" evidence="18">
    <location>
        <begin position="15"/>
        <end position="37"/>
    </location>
</feature>
<evidence type="ECO:0000256" key="11">
    <source>
        <dbReference type="ARBA" id="ARBA00022984"/>
    </source>
</evidence>
<keyword evidence="15" id="KW-0961">Cell wall biogenesis/degradation</keyword>
<dbReference type="InterPro" id="IPR023346">
    <property type="entry name" value="Lysozyme-like_dom_sf"/>
</dbReference>
<dbReference type="PANTHER" id="PTHR32282:SF32">
    <property type="entry name" value="PENICILLIN-BINDING PROTEIN 2A"/>
    <property type="match status" value="1"/>
</dbReference>
<dbReference type="GO" id="GO:0008360">
    <property type="term" value="P:regulation of cell shape"/>
    <property type="evidence" value="ECO:0007669"/>
    <property type="project" value="UniProtKB-KW"/>
</dbReference>
<evidence type="ECO:0000256" key="9">
    <source>
        <dbReference type="ARBA" id="ARBA00022801"/>
    </source>
</evidence>
<evidence type="ECO:0000256" key="10">
    <source>
        <dbReference type="ARBA" id="ARBA00022960"/>
    </source>
</evidence>
<dbReference type="InterPro" id="IPR001264">
    <property type="entry name" value="Glyco_trans_51"/>
</dbReference>
<keyword evidence="4" id="KW-0121">Carboxypeptidase</keyword>
<keyword evidence="8 18" id="KW-0812">Transmembrane</keyword>
<dbReference type="GO" id="GO:0006508">
    <property type="term" value="P:proteolysis"/>
    <property type="evidence" value="ECO:0007669"/>
    <property type="project" value="UniProtKB-KW"/>
</dbReference>
<dbReference type="Pfam" id="PF00905">
    <property type="entry name" value="Transpeptidase"/>
    <property type="match status" value="1"/>
</dbReference>
<evidence type="ECO:0000256" key="15">
    <source>
        <dbReference type="ARBA" id="ARBA00023316"/>
    </source>
</evidence>
<evidence type="ECO:0000256" key="13">
    <source>
        <dbReference type="ARBA" id="ARBA00023136"/>
    </source>
</evidence>
<evidence type="ECO:0000256" key="17">
    <source>
        <dbReference type="ARBA" id="ARBA00049902"/>
    </source>
</evidence>
<dbReference type="EMBL" id="BMOS01000017">
    <property type="protein sequence ID" value="GGN60567.1"/>
    <property type="molecule type" value="Genomic_DNA"/>
</dbReference>
<comment type="catalytic activity">
    <reaction evidence="17">
        <text>[GlcNAc-(1-&gt;4)-Mur2Ac(oyl-L-Ala-gamma-D-Glu-L-Lys-D-Ala-D-Ala)](n)-di-trans,octa-cis-undecaprenyl diphosphate + beta-D-GlcNAc-(1-&gt;4)-Mur2Ac(oyl-L-Ala-gamma-D-Glu-L-Lys-D-Ala-D-Ala)-di-trans,octa-cis-undecaprenyl diphosphate = [GlcNAc-(1-&gt;4)-Mur2Ac(oyl-L-Ala-gamma-D-Glu-L-Lys-D-Ala-D-Ala)](n+1)-di-trans,octa-cis-undecaprenyl diphosphate + di-trans,octa-cis-undecaprenyl diphosphate + H(+)</text>
        <dbReference type="Rhea" id="RHEA:23708"/>
        <dbReference type="Rhea" id="RHEA-COMP:9602"/>
        <dbReference type="Rhea" id="RHEA-COMP:9603"/>
        <dbReference type="ChEBI" id="CHEBI:15378"/>
        <dbReference type="ChEBI" id="CHEBI:58405"/>
        <dbReference type="ChEBI" id="CHEBI:60033"/>
        <dbReference type="ChEBI" id="CHEBI:78435"/>
        <dbReference type="EC" id="2.4.99.28"/>
    </reaction>
</comment>
<keyword evidence="10" id="KW-0133">Cell shape</keyword>
<dbReference type="NCBIfam" id="TIGR02074">
    <property type="entry name" value="PBP_1a_fam"/>
    <property type="match status" value="1"/>
</dbReference>
<evidence type="ECO:0000256" key="7">
    <source>
        <dbReference type="ARBA" id="ARBA00022679"/>
    </source>
</evidence>
<evidence type="ECO:0000256" key="3">
    <source>
        <dbReference type="ARBA" id="ARBA00022475"/>
    </source>
</evidence>
<keyword evidence="7" id="KW-0808">Transferase</keyword>
<evidence type="ECO:0000256" key="4">
    <source>
        <dbReference type="ARBA" id="ARBA00022645"/>
    </source>
</evidence>
<reference evidence="21" key="2">
    <citation type="submission" date="2020-09" db="EMBL/GenBank/DDBJ databases">
        <authorList>
            <person name="Sun Q."/>
            <person name="Ohkuma M."/>
        </authorList>
    </citation>
    <scope>NUCLEOTIDE SEQUENCE</scope>
    <source>
        <strain evidence="21">JCM 17251</strain>
    </source>
</reference>
<evidence type="ECO:0000256" key="8">
    <source>
        <dbReference type="ARBA" id="ARBA00022692"/>
    </source>
</evidence>
<evidence type="ECO:0000256" key="6">
    <source>
        <dbReference type="ARBA" id="ARBA00022676"/>
    </source>
</evidence>
<feature type="domain" description="Glycosyl transferase family 51" evidence="20">
    <location>
        <begin position="59"/>
        <end position="234"/>
    </location>
</feature>